<evidence type="ECO:0000256" key="5">
    <source>
        <dbReference type="ARBA" id="ARBA00023136"/>
    </source>
</evidence>
<feature type="transmembrane region" description="Helical" evidence="6">
    <location>
        <begin position="95"/>
        <end position="119"/>
    </location>
</feature>
<evidence type="ECO:0000256" key="4">
    <source>
        <dbReference type="ARBA" id="ARBA00022989"/>
    </source>
</evidence>
<keyword evidence="4 6" id="KW-1133">Transmembrane helix</keyword>
<dbReference type="Gene3D" id="1.20.140.150">
    <property type="match status" value="1"/>
</dbReference>
<dbReference type="InterPro" id="IPR050579">
    <property type="entry name" value="PMP-22/EMP/MP20-like"/>
</dbReference>
<dbReference type="AlphaFoldDB" id="A0ABC9XXG1"/>
<dbReference type="InterPro" id="IPR004031">
    <property type="entry name" value="PMP22/EMP/MP20/Claudin"/>
</dbReference>
<dbReference type="EMBL" id="BAAFJT010000036">
    <property type="protein sequence ID" value="GAB0202082.1"/>
    <property type="molecule type" value="Genomic_DNA"/>
</dbReference>
<dbReference type="InterPro" id="IPR004032">
    <property type="entry name" value="PMP22_EMP_MP20"/>
</dbReference>
<gene>
    <name evidence="7" type="ORF">GRJ2_002673800</name>
</gene>
<dbReference type="GO" id="GO:0016020">
    <property type="term" value="C:membrane"/>
    <property type="evidence" value="ECO:0007669"/>
    <property type="project" value="UniProtKB-SubCell"/>
</dbReference>
<comment type="similarity">
    <text evidence="2">Belongs to the PMP-22/EMP/MP20 family.</text>
</comment>
<feature type="transmembrane region" description="Helical" evidence="6">
    <location>
        <begin position="64"/>
        <end position="83"/>
    </location>
</feature>
<comment type="subcellular location">
    <subcellularLocation>
        <location evidence="1">Membrane</location>
        <topology evidence="1">Multi-pass membrane protein</topology>
    </subcellularLocation>
</comment>
<accession>A0ABC9XXG1</accession>
<evidence type="ECO:0000256" key="1">
    <source>
        <dbReference type="ARBA" id="ARBA00004141"/>
    </source>
</evidence>
<dbReference type="PANTHER" id="PTHR10671">
    <property type="entry name" value="EPITHELIAL MEMBRANE PROTEIN-RELATED"/>
    <property type="match status" value="1"/>
</dbReference>
<dbReference type="Pfam" id="PF00822">
    <property type="entry name" value="PMP22_Claudin"/>
    <property type="match status" value="1"/>
</dbReference>
<keyword evidence="8" id="KW-1185">Reference proteome</keyword>
<dbReference type="Proteomes" id="UP001623348">
    <property type="component" value="Unassembled WGS sequence"/>
</dbReference>
<evidence type="ECO:0000256" key="6">
    <source>
        <dbReference type="SAM" id="Phobius"/>
    </source>
</evidence>
<feature type="transmembrane region" description="Helical" evidence="6">
    <location>
        <begin position="134"/>
        <end position="153"/>
    </location>
</feature>
<evidence type="ECO:0000256" key="3">
    <source>
        <dbReference type="ARBA" id="ARBA00022692"/>
    </source>
</evidence>
<reference evidence="7 8" key="1">
    <citation type="submission" date="2024-06" db="EMBL/GenBank/DDBJ databases">
        <title>The draft genome of Grus japonensis, version 3.</title>
        <authorList>
            <person name="Nabeshima K."/>
            <person name="Suzuki S."/>
            <person name="Onuma M."/>
        </authorList>
    </citation>
    <scope>NUCLEOTIDE SEQUENCE [LARGE SCALE GENOMIC DNA]</scope>
    <source>
        <strain evidence="7 8">451A</strain>
    </source>
</reference>
<keyword evidence="5 6" id="KW-0472">Membrane</keyword>
<comment type="caution">
    <text evidence="7">The sequence shown here is derived from an EMBL/GenBank/DDBJ whole genome shotgun (WGS) entry which is preliminary data.</text>
</comment>
<dbReference type="PROSITE" id="PS01221">
    <property type="entry name" value="PMP22_1"/>
    <property type="match status" value="1"/>
</dbReference>
<evidence type="ECO:0000313" key="7">
    <source>
        <dbReference type="EMBL" id="GAB0202082.1"/>
    </source>
</evidence>
<dbReference type="PANTHER" id="PTHR10671:SF8">
    <property type="entry name" value="EPITHELIAL MEMBRANE PROTEIN 3"/>
    <property type="match status" value="1"/>
</dbReference>
<keyword evidence="3 6" id="KW-0812">Transmembrane</keyword>
<name>A0ABC9XXG1_GRUJA</name>
<evidence type="ECO:0000313" key="8">
    <source>
        <dbReference type="Proteomes" id="UP001623348"/>
    </source>
</evidence>
<protein>
    <submittedName>
        <fullName evidence="7">Peripheral myelin protein 22</fullName>
    </submittedName>
</protein>
<evidence type="ECO:0000256" key="2">
    <source>
        <dbReference type="ARBA" id="ARBA00006864"/>
    </source>
</evidence>
<organism evidence="7 8">
    <name type="scientific">Grus japonensis</name>
    <name type="common">Japanese crane</name>
    <name type="synonym">Red-crowned crane</name>
    <dbReference type="NCBI Taxonomy" id="30415"/>
    <lineage>
        <taxon>Eukaryota</taxon>
        <taxon>Metazoa</taxon>
        <taxon>Chordata</taxon>
        <taxon>Craniata</taxon>
        <taxon>Vertebrata</taxon>
        <taxon>Euteleostomi</taxon>
        <taxon>Archelosauria</taxon>
        <taxon>Archosauria</taxon>
        <taxon>Dinosauria</taxon>
        <taxon>Saurischia</taxon>
        <taxon>Theropoda</taxon>
        <taxon>Coelurosauria</taxon>
        <taxon>Aves</taxon>
        <taxon>Neognathae</taxon>
        <taxon>Neoaves</taxon>
        <taxon>Gruiformes</taxon>
        <taxon>Gruidae</taxon>
        <taxon>Grus</taxon>
    </lineage>
</organism>
<sequence length="212" mass="22590">MSFLLFAVTALHVLVLIFLFVATLDKAWWVLPDGQTVNLWYDCVRNGTAGWACASASDGPWLRAVQGLLVGALLLSSVAFGLFVWQLHAGPRGRLFSASGGTQILAGLWVLAGAALYAAQGGRPPGGRFGHCFVLAWLCVPLALLSGVTYIHLRKRDTSMANDITSMTRMVNDIANGASVANDITSKTSMANDITNSASVPNDIHQQDQCGQ</sequence>
<proteinExistence type="inferred from homology"/>